<protein>
    <submittedName>
        <fullName evidence="1">DNA ligase-associated DEXH box helicase</fullName>
    </submittedName>
</protein>
<dbReference type="InterPro" id="IPR026360">
    <property type="entry name" value="Xnuc_lig_assoc"/>
</dbReference>
<dbReference type="PANTHER" id="PTHR11203:SF49">
    <property type="entry name" value="BLL1145 PROTEIN"/>
    <property type="match status" value="1"/>
</dbReference>
<proteinExistence type="predicted"/>
<dbReference type="AlphaFoldDB" id="A0A250IZ76"/>
<evidence type="ECO:0000313" key="2">
    <source>
        <dbReference type="Proteomes" id="UP000217257"/>
    </source>
</evidence>
<name>A0A250IZ76_9BACT</name>
<gene>
    <name evidence="1" type="ORF">CYFUS_001865</name>
</gene>
<dbReference type="SUPFAM" id="SSF56281">
    <property type="entry name" value="Metallo-hydrolase/oxidoreductase"/>
    <property type="match status" value="1"/>
</dbReference>
<dbReference type="NCBIfam" id="TIGR04122">
    <property type="entry name" value="Xnuc_lig_assoc"/>
    <property type="match status" value="1"/>
</dbReference>
<dbReference type="InterPro" id="IPR036866">
    <property type="entry name" value="RibonucZ/Hydroxyglut_hydro"/>
</dbReference>
<reference evidence="1 2" key="1">
    <citation type="submission" date="2017-06" db="EMBL/GenBank/DDBJ databases">
        <title>Sequencing and comparative analysis of myxobacterial genomes.</title>
        <authorList>
            <person name="Rupp O."/>
            <person name="Goesmann A."/>
            <person name="Sogaard-Andersen L."/>
        </authorList>
    </citation>
    <scope>NUCLEOTIDE SEQUENCE [LARGE SCALE GENOMIC DNA]</scope>
    <source>
        <strain evidence="1 2">DSM 52655</strain>
    </source>
</reference>
<sequence length="339" mass="37608">MARSATRQPLVTVTPEGLYCPQGDFHIDAWRPVSRTLITHAHGDHARWGSQQYLGTRPSRGLLRKRLGADADITTLDYGECLTLGGVTVSFHPAGHVLGSAQIRLEYKDEVWVVSGDYKRDADPTCQPFEVVPCDTFITEATFGLPIYRWDDTRRVAEEVLHWWDANREAGRASVLFCYALGKAQRLLAELARVTDREVFVHGATHALVELYREASVPMLPTRPVSEAEKGTSYAGALVLAPPSSAGSTWMRRFGEHETGFASGWMRVRGNRRRRGYDRGFVLSDHADWPGLLRTAKETGASRVLATHGSSDTLSRYLRENLGIDAAPLATPFEGEAED</sequence>
<dbReference type="RefSeq" id="WP_095991899.1">
    <property type="nucleotide sequence ID" value="NZ_CP022098.1"/>
</dbReference>
<dbReference type="GO" id="GO:0004521">
    <property type="term" value="F:RNA endonuclease activity"/>
    <property type="evidence" value="ECO:0007669"/>
    <property type="project" value="TreeGrafter"/>
</dbReference>
<dbReference type="Gene3D" id="3.60.15.10">
    <property type="entry name" value="Ribonuclease Z/Hydroxyacylglutathione hydrolase-like"/>
    <property type="match status" value="1"/>
</dbReference>
<evidence type="ECO:0000313" key="1">
    <source>
        <dbReference type="EMBL" id="ATB36451.1"/>
    </source>
</evidence>
<dbReference type="EMBL" id="CP022098">
    <property type="protein sequence ID" value="ATB36451.1"/>
    <property type="molecule type" value="Genomic_DNA"/>
</dbReference>
<dbReference type="InterPro" id="IPR050698">
    <property type="entry name" value="MBL"/>
</dbReference>
<dbReference type="Proteomes" id="UP000217257">
    <property type="component" value="Chromosome"/>
</dbReference>
<keyword evidence="1" id="KW-0436">Ligase</keyword>
<accession>A0A250IZ76</accession>
<dbReference type="GO" id="GO:0016874">
    <property type="term" value="F:ligase activity"/>
    <property type="evidence" value="ECO:0007669"/>
    <property type="project" value="UniProtKB-KW"/>
</dbReference>
<organism evidence="1 2">
    <name type="scientific">Cystobacter fuscus</name>
    <dbReference type="NCBI Taxonomy" id="43"/>
    <lineage>
        <taxon>Bacteria</taxon>
        <taxon>Pseudomonadati</taxon>
        <taxon>Myxococcota</taxon>
        <taxon>Myxococcia</taxon>
        <taxon>Myxococcales</taxon>
        <taxon>Cystobacterineae</taxon>
        <taxon>Archangiaceae</taxon>
        <taxon>Cystobacter</taxon>
    </lineage>
</organism>
<dbReference type="KEGG" id="cfus:CYFUS_001865"/>
<dbReference type="PANTHER" id="PTHR11203">
    <property type="entry name" value="CLEAVAGE AND POLYADENYLATION SPECIFICITY FACTOR FAMILY MEMBER"/>
    <property type="match status" value="1"/>
</dbReference>